<dbReference type="RefSeq" id="WP_114841483.1">
    <property type="nucleotide sequence ID" value="NZ_CP031219.1"/>
</dbReference>
<evidence type="ECO:0000259" key="2">
    <source>
        <dbReference type="Pfam" id="PF03972"/>
    </source>
</evidence>
<proteinExistence type="inferred from homology"/>
<evidence type="ECO:0000256" key="1">
    <source>
        <dbReference type="ARBA" id="ARBA00006174"/>
    </source>
</evidence>
<gene>
    <name evidence="4" type="ORF">CP985_02705</name>
</gene>
<dbReference type="SUPFAM" id="SSF103378">
    <property type="entry name" value="2-methylcitrate dehydratase PrpD"/>
    <property type="match status" value="1"/>
</dbReference>
<dbReference type="Pfam" id="PF19305">
    <property type="entry name" value="MmgE_PrpD_C"/>
    <property type="match status" value="1"/>
</dbReference>
<dbReference type="Gene3D" id="1.10.4100.10">
    <property type="entry name" value="2-methylcitrate dehydratase PrpD"/>
    <property type="match status" value="1"/>
</dbReference>
<dbReference type="InterPro" id="IPR005656">
    <property type="entry name" value="MmgE_PrpD"/>
</dbReference>
<sequence>MEKSLSEQIAYFVKNTKYENLPLELIELIKEALIDYVGVTIAGKEVKNVVDTKEYIKTRTNLKEATIFGCKEQSSVEYTAMINAMASHILDYDDVSWTTIGHPTVVVAPVAFAMAEKYNKTAKDVILAYALGVEVMHKLAQKTMPNISKKGWHTTCVYGVFGAVVAASVLKGSSFEVIINAIGIAASKASGIRSNFGTGTKSYHAGLASFNAIETLYLATYGLNSSVKALEDTDGFIQTYADINLLEDYNLNLGVNWDLLEFGLVFKQYPCCSASHPAADLIKNLTQKYLLEDINIEKIEVGCSLLAPKELICDFPKNALEAKFSMRYAIASMIIYKNLGLEEFTNKKVKEKKVQELMKKIDISIDSEFKKLGFIGTSPTRIKIKTKNIEIEEINYLAKGNPEKKLSEQEIKDKFFQCTKGLENQEKLFNLLKSFEKEKNLLRLLEYIK</sequence>
<dbReference type="InterPro" id="IPR042183">
    <property type="entry name" value="MmgE/PrpD_sf_1"/>
</dbReference>
<dbReference type="Gene3D" id="3.30.1330.120">
    <property type="entry name" value="2-methylcitrate dehydratase PrpD"/>
    <property type="match status" value="1"/>
</dbReference>
<comment type="similarity">
    <text evidence="1">Belongs to the PrpD family.</text>
</comment>
<reference evidence="4 5" key="1">
    <citation type="submission" date="2017-09" db="EMBL/GenBank/DDBJ databases">
        <title>Genomics of the genus Arcobacter.</title>
        <authorList>
            <person name="Perez-Cataluna A."/>
            <person name="Figueras M.J."/>
            <person name="Salas-Masso N."/>
        </authorList>
    </citation>
    <scope>NUCLEOTIDE SEQUENCE [LARGE SCALE GENOMIC DNA]</scope>
    <source>
        <strain evidence="4 5">CECT 7386</strain>
    </source>
</reference>
<evidence type="ECO:0000259" key="3">
    <source>
        <dbReference type="Pfam" id="PF19305"/>
    </source>
</evidence>
<dbReference type="PANTHER" id="PTHR16943">
    <property type="entry name" value="2-METHYLCITRATE DEHYDRATASE-RELATED"/>
    <property type="match status" value="1"/>
</dbReference>
<dbReference type="InterPro" id="IPR045336">
    <property type="entry name" value="MmgE_PrpD_N"/>
</dbReference>
<dbReference type="GO" id="GO:0016829">
    <property type="term" value="F:lyase activity"/>
    <property type="evidence" value="ECO:0007669"/>
    <property type="project" value="InterPro"/>
</dbReference>
<protein>
    <submittedName>
        <fullName evidence="4">2-methylcitrate dehydratase</fullName>
    </submittedName>
</protein>
<feature type="domain" description="MmgE/PrpD N-terminal" evidence="2">
    <location>
        <begin position="7"/>
        <end position="242"/>
    </location>
</feature>
<dbReference type="InterPro" id="IPR036148">
    <property type="entry name" value="MmgE/PrpD_sf"/>
</dbReference>
<name>A0AAX2AK84_9BACT</name>
<organism evidence="4 5">
    <name type="scientific">Malaciobacter mytili LMG 24559</name>
    <dbReference type="NCBI Taxonomy" id="1032238"/>
    <lineage>
        <taxon>Bacteria</taxon>
        <taxon>Pseudomonadati</taxon>
        <taxon>Campylobacterota</taxon>
        <taxon>Epsilonproteobacteria</taxon>
        <taxon>Campylobacterales</taxon>
        <taxon>Arcobacteraceae</taxon>
        <taxon>Malaciobacter</taxon>
    </lineage>
</organism>
<evidence type="ECO:0000313" key="4">
    <source>
        <dbReference type="EMBL" id="RXK16671.1"/>
    </source>
</evidence>
<dbReference type="AlphaFoldDB" id="A0AAX2AK84"/>
<accession>A0AAX2AK84</accession>
<dbReference type="Proteomes" id="UP000290092">
    <property type="component" value="Unassembled WGS sequence"/>
</dbReference>
<keyword evidence="5" id="KW-1185">Reference proteome</keyword>
<dbReference type="EMBL" id="NXID01000005">
    <property type="protein sequence ID" value="RXK16671.1"/>
    <property type="molecule type" value="Genomic_DNA"/>
</dbReference>
<dbReference type="PANTHER" id="PTHR16943:SF8">
    <property type="entry name" value="2-METHYLCITRATE DEHYDRATASE"/>
    <property type="match status" value="1"/>
</dbReference>
<dbReference type="InterPro" id="IPR045337">
    <property type="entry name" value="MmgE_PrpD_C"/>
</dbReference>
<evidence type="ECO:0000313" key="5">
    <source>
        <dbReference type="Proteomes" id="UP000290092"/>
    </source>
</evidence>
<feature type="domain" description="MmgE/PrpD C-terminal" evidence="3">
    <location>
        <begin position="269"/>
        <end position="424"/>
    </location>
</feature>
<dbReference type="Pfam" id="PF03972">
    <property type="entry name" value="MmgE_PrpD_N"/>
    <property type="match status" value="1"/>
</dbReference>
<dbReference type="InterPro" id="IPR042188">
    <property type="entry name" value="MmgE/PrpD_sf_2"/>
</dbReference>
<dbReference type="KEGG" id="amyt:AMYT_1030"/>
<comment type="caution">
    <text evidence="4">The sequence shown here is derived from an EMBL/GenBank/DDBJ whole genome shotgun (WGS) entry which is preliminary data.</text>
</comment>